<feature type="compositionally biased region" description="Low complexity" evidence="1">
    <location>
        <begin position="135"/>
        <end position="151"/>
    </location>
</feature>
<feature type="region of interest" description="Disordered" evidence="1">
    <location>
        <begin position="31"/>
        <end position="59"/>
    </location>
</feature>
<name>A0ABD3PIV9_9STRA</name>
<feature type="region of interest" description="Disordered" evidence="1">
    <location>
        <begin position="124"/>
        <end position="154"/>
    </location>
</feature>
<accession>A0ABD3PIV9</accession>
<evidence type="ECO:0000313" key="3">
    <source>
        <dbReference type="Proteomes" id="UP001530400"/>
    </source>
</evidence>
<evidence type="ECO:0000313" key="2">
    <source>
        <dbReference type="EMBL" id="KAL3788110.1"/>
    </source>
</evidence>
<protein>
    <submittedName>
        <fullName evidence="2">Uncharacterized protein</fullName>
    </submittedName>
</protein>
<gene>
    <name evidence="2" type="ORF">ACHAWO_009677</name>
</gene>
<dbReference type="EMBL" id="JALLPJ020000580">
    <property type="protein sequence ID" value="KAL3788110.1"/>
    <property type="molecule type" value="Genomic_DNA"/>
</dbReference>
<dbReference type="Proteomes" id="UP001530400">
    <property type="component" value="Unassembled WGS sequence"/>
</dbReference>
<organism evidence="2 3">
    <name type="scientific">Cyclotella atomus</name>
    <dbReference type="NCBI Taxonomy" id="382360"/>
    <lineage>
        <taxon>Eukaryota</taxon>
        <taxon>Sar</taxon>
        <taxon>Stramenopiles</taxon>
        <taxon>Ochrophyta</taxon>
        <taxon>Bacillariophyta</taxon>
        <taxon>Coscinodiscophyceae</taxon>
        <taxon>Thalassiosirophycidae</taxon>
        <taxon>Stephanodiscales</taxon>
        <taxon>Stephanodiscaceae</taxon>
        <taxon>Cyclotella</taxon>
    </lineage>
</organism>
<feature type="compositionally biased region" description="Basic and acidic residues" evidence="1">
    <location>
        <begin position="31"/>
        <end position="43"/>
    </location>
</feature>
<reference evidence="2 3" key="1">
    <citation type="submission" date="2024-10" db="EMBL/GenBank/DDBJ databases">
        <title>Updated reference genomes for cyclostephanoid diatoms.</title>
        <authorList>
            <person name="Roberts W.R."/>
            <person name="Alverson A.J."/>
        </authorList>
    </citation>
    <scope>NUCLEOTIDE SEQUENCE [LARGE SCALE GENOMIC DNA]</scope>
    <source>
        <strain evidence="2 3">AJA010-31</strain>
    </source>
</reference>
<proteinExistence type="predicted"/>
<keyword evidence="3" id="KW-1185">Reference proteome</keyword>
<sequence>MFFPDFCYNSYNDPFHPFALRSDMMRYKEMERRRHQQEMERRRLYQQQQQQQELERRKRVHERQRQLQLQQQRDEEMERLHNEQLLRERRREQSRRDANAFLPGTIIRGRDGRLYRVVADPRFSDDDASIHSDGSVSDASVKSTSSDSAQSDPDEMALDHHFKENVRLNVTANEFIPKDTNESAPKKVKVPNDKSTKKKQITITVEDVPFDEDEELKELHSVWRNRAPSPGQWMEPVDSFNQ</sequence>
<evidence type="ECO:0000256" key="1">
    <source>
        <dbReference type="SAM" id="MobiDB-lite"/>
    </source>
</evidence>
<dbReference type="AlphaFoldDB" id="A0ABD3PIV9"/>
<comment type="caution">
    <text evidence="2">The sequence shown here is derived from an EMBL/GenBank/DDBJ whole genome shotgun (WGS) entry which is preliminary data.</text>
</comment>